<sequence>MSNSTVAKRYAQALFVLAQQKNILAEVGADLNELTKVVKESPDFLTLLNAPKFSIERKKQMVAEIFAGATTEVLHTVQLLVEKKRVNELMLIANAYAELAAQAQGIADATVFSTRALSVEENANISAAFAKLVGKQSLNITNEIDPSLLGGIRVQIGNHIYDSSVANKLERLKRELIG</sequence>
<comment type="function">
    <text evidence="8">F(1)F(0) ATP synthase produces ATP from ADP in the presence of a proton or sodium gradient. F-type ATPases consist of two structural domains, F(1) containing the extramembraneous catalytic core and F(0) containing the membrane proton channel, linked together by a central stalk and a peripheral stalk. During catalysis, ATP synthesis in the catalytic domain of F(1) is coupled via a rotary mechanism of the central stalk subunits to proton translocation.</text>
</comment>
<keyword evidence="6 8" id="KW-0139">CF(1)</keyword>
<dbReference type="Gene3D" id="1.10.520.20">
    <property type="entry name" value="N-terminal domain of the delta subunit of the F1F0-ATP synthase"/>
    <property type="match status" value="1"/>
</dbReference>
<dbReference type="Pfam" id="PF00213">
    <property type="entry name" value="OSCP"/>
    <property type="match status" value="1"/>
</dbReference>
<protein>
    <recommendedName>
        <fullName evidence="8">ATP synthase subunit delta</fullName>
    </recommendedName>
    <alternativeName>
        <fullName evidence="8">ATP synthase F(1) sector subunit delta</fullName>
    </alternativeName>
    <alternativeName>
        <fullName evidence="8">F-type ATPase subunit delta</fullName>
        <shortName evidence="8">F-ATPase subunit delta</shortName>
    </alternativeName>
</protein>
<keyword evidence="3 8" id="KW-0375">Hydrogen ion transport</keyword>
<dbReference type="GO" id="GO:0045259">
    <property type="term" value="C:proton-transporting ATP synthase complex"/>
    <property type="evidence" value="ECO:0007669"/>
    <property type="project" value="UniProtKB-KW"/>
</dbReference>
<dbReference type="InterPro" id="IPR020781">
    <property type="entry name" value="ATPase_OSCP/d_CS"/>
</dbReference>
<evidence type="ECO:0000256" key="6">
    <source>
        <dbReference type="ARBA" id="ARBA00023196"/>
    </source>
</evidence>
<comment type="function">
    <text evidence="8">This protein is part of the stalk that links CF(0) to CF(1). It either transmits conformational changes from CF(0) to CF(1) or is implicated in proton conduction.</text>
</comment>
<evidence type="ECO:0000256" key="4">
    <source>
        <dbReference type="ARBA" id="ARBA00023065"/>
    </source>
</evidence>
<keyword evidence="2 8" id="KW-0813">Transport</keyword>
<comment type="subcellular location">
    <subcellularLocation>
        <location evidence="8">Cell membrane</location>
        <topology evidence="8">Peripheral membrane protein</topology>
    </subcellularLocation>
    <subcellularLocation>
        <location evidence="1">Membrane</location>
    </subcellularLocation>
</comment>
<reference evidence="10" key="1">
    <citation type="submission" date="2015-07" db="EMBL/GenBank/DDBJ databases">
        <authorList>
            <consortium name="Consortium for Microbial Forensics and Genomics (microFORGE)"/>
            <person name="Knight B.M."/>
            <person name="Roberts D.P."/>
            <person name="Lin D."/>
            <person name="Hari K."/>
            <person name="Fletcher J."/>
            <person name="Melcher U."/>
            <person name="Blagden T."/>
            <person name="Winegar R.A."/>
        </authorList>
    </citation>
    <scope>NUCLEOTIDE SEQUENCE [LARGE SCALE GENOMIC DNA]</scope>
    <source>
        <strain evidence="10">DSM 23493</strain>
    </source>
</reference>
<dbReference type="Proteomes" id="UP000037326">
    <property type="component" value="Unassembled WGS sequence"/>
</dbReference>
<evidence type="ECO:0000256" key="1">
    <source>
        <dbReference type="ARBA" id="ARBA00004370"/>
    </source>
</evidence>
<dbReference type="InterPro" id="IPR026015">
    <property type="entry name" value="ATP_synth_OSCP/delta_N_sf"/>
</dbReference>
<dbReference type="PATRIC" id="fig|582475.4.peg.2762"/>
<dbReference type="RefSeq" id="WP_049668024.1">
    <property type="nucleotide sequence ID" value="NZ_LFXJ01000010.1"/>
</dbReference>
<dbReference type="GO" id="GO:0005886">
    <property type="term" value="C:plasma membrane"/>
    <property type="evidence" value="ECO:0007669"/>
    <property type="project" value="UniProtKB-SubCell"/>
</dbReference>
<dbReference type="AlphaFoldDB" id="A0A0K9F3F1"/>
<proteinExistence type="inferred from homology"/>
<dbReference type="NCBIfam" id="TIGR01145">
    <property type="entry name" value="ATP_synt_delta"/>
    <property type="match status" value="1"/>
</dbReference>
<keyword evidence="5 8" id="KW-0472">Membrane</keyword>
<keyword evidence="4 8" id="KW-0406">Ion transport</keyword>
<dbReference type="InterPro" id="IPR000711">
    <property type="entry name" value="ATPase_OSCP/dsu"/>
</dbReference>
<comment type="caution">
    <text evidence="9">The sequence shown here is derived from an EMBL/GenBank/DDBJ whole genome shotgun (WGS) entry which is preliminary data.</text>
</comment>
<dbReference type="EMBL" id="LFXJ01000010">
    <property type="protein sequence ID" value="KMY29119.1"/>
    <property type="molecule type" value="Genomic_DNA"/>
</dbReference>
<evidence type="ECO:0000256" key="7">
    <source>
        <dbReference type="ARBA" id="ARBA00023310"/>
    </source>
</evidence>
<accession>A0A0K9F3F1</accession>
<evidence type="ECO:0000256" key="2">
    <source>
        <dbReference type="ARBA" id="ARBA00022448"/>
    </source>
</evidence>
<dbReference type="NCBIfam" id="NF004403">
    <property type="entry name" value="PRK05758.2-4"/>
    <property type="match status" value="1"/>
</dbReference>
<evidence type="ECO:0000256" key="3">
    <source>
        <dbReference type="ARBA" id="ARBA00022781"/>
    </source>
</evidence>
<dbReference type="GO" id="GO:0046933">
    <property type="term" value="F:proton-transporting ATP synthase activity, rotational mechanism"/>
    <property type="evidence" value="ECO:0007669"/>
    <property type="project" value="UniProtKB-UniRule"/>
</dbReference>
<dbReference type="PRINTS" id="PR00125">
    <property type="entry name" value="ATPASEDELTA"/>
</dbReference>
<gene>
    <name evidence="8" type="primary">atpH</name>
    <name evidence="9" type="ORF">ACZ11_18520</name>
</gene>
<dbReference type="GeneID" id="96600213"/>
<dbReference type="SUPFAM" id="SSF47928">
    <property type="entry name" value="N-terminal domain of the delta subunit of the F1F0-ATP synthase"/>
    <property type="match status" value="1"/>
</dbReference>
<evidence type="ECO:0000256" key="8">
    <source>
        <dbReference type="HAMAP-Rule" id="MF_01416"/>
    </source>
</evidence>
<evidence type="ECO:0000256" key="5">
    <source>
        <dbReference type="ARBA" id="ARBA00023136"/>
    </source>
</evidence>
<dbReference type="HAMAP" id="MF_01416">
    <property type="entry name" value="ATP_synth_delta_bact"/>
    <property type="match status" value="1"/>
</dbReference>
<dbReference type="PROSITE" id="PS00389">
    <property type="entry name" value="ATPASE_DELTA"/>
    <property type="match status" value="1"/>
</dbReference>
<organism evidence="9 10">
    <name type="scientific">Lysinibacillus xylanilyticus</name>
    <dbReference type="NCBI Taxonomy" id="582475"/>
    <lineage>
        <taxon>Bacteria</taxon>
        <taxon>Bacillati</taxon>
        <taxon>Bacillota</taxon>
        <taxon>Bacilli</taxon>
        <taxon>Bacillales</taxon>
        <taxon>Bacillaceae</taxon>
        <taxon>Lysinibacillus</taxon>
    </lineage>
</organism>
<evidence type="ECO:0000313" key="10">
    <source>
        <dbReference type="Proteomes" id="UP000037326"/>
    </source>
</evidence>
<name>A0A0K9F3F1_9BACI</name>
<keyword evidence="8" id="KW-1003">Cell membrane</keyword>
<dbReference type="PANTHER" id="PTHR11910">
    <property type="entry name" value="ATP SYNTHASE DELTA CHAIN"/>
    <property type="match status" value="1"/>
</dbReference>
<comment type="similarity">
    <text evidence="8">Belongs to the ATPase delta chain family.</text>
</comment>
<evidence type="ECO:0000313" key="9">
    <source>
        <dbReference type="EMBL" id="KMY29119.1"/>
    </source>
</evidence>
<dbReference type="OrthoDB" id="9802471at2"/>
<keyword evidence="7 8" id="KW-0066">ATP synthesis</keyword>